<gene>
    <name evidence="1" type="ORF">IHE45_17G041200</name>
</gene>
<reference evidence="2" key="1">
    <citation type="journal article" date="2022" name="Nat. Commun.">
        <title>Chromosome evolution and the genetic basis of agronomically important traits in greater yam.</title>
        <authorList>
            <person name="Bredeson J.V."/>
            <person name="Lyons J.B."/>
            <person name="Oniyinde I.O."/>
            <person name="Okereke N.R."/>
            <person name="Kolade O."/>
            <person name="Nnabue I."/>
            <person name="Nwadili C.O."/>
            <person name="Hribova E."/>
            <person name="Parker M."/>
            <person name="Nwogha J."/>
            <person name="Shu S."/>
            <person name="Carlson J."/>
            <person name="Kariba R."/>
            <person name="Muthemba S."/>
            <person name="Knop K."/>
            <person name="Barton G.J."/>
            <person name="Sherwood A.V."/>
            <person name="Lopez-Montes A."/>
            <person name="Asiedu R."/>
            <person name="Jamnadass R."/>
            <person name="Muchugi A."/>
            <person name="Goodstein D."/>
            <person name="Egesi C.N."/>
            <person name="Featherston J."/>
            <person name="Asfaw A."/>
            <person name="Simpson G.G."/>
            <person name="Dolezel J."/>
            <person name="Hendre P.S."/>
            <person name="Van Deynze A."/>
            <person name="Kumar P.L."/>
            <person name="Obidiegwu J.E."/>
            <person name="Bhattacharjee R."/>
            <person name="Rokhsar D.S."/>
        </authorList>
    </citation>
    <scope>NUCLEOTIDE SEQUENCE [LARGE SCALE GENOMIC DNA]</scope>
    <source>
        <strain evidence="2">cv. TDa95/00328</strain>
    </source>
</reference>
<accession>A0ACB7UBP2</accession>
<keyword evidence="1" id="KW-0808">Transferase</keyword>
<comment type="caution">
    <text evidence="1">The sequence shown here is derived from an EMBL/GenBank/DDBJ whole genome shotgun (WGS) entry which is preliminary data.</text>
</comment>
<evidence type="ECO:0000313" key="1">
    <source>
        <dbReference type="EMBL" id="KAH7657739.1"/>
    </source>
</evidence>
<protein>
    <submittedName>
        <fullName evidence="1">S-receptor-like serine/threonine-protein kinase protein</fullName>
        <ecNumber evidence="1">2.7.11.1</ecNumber>
    </submittedName>
</protein>
<dbReference type="EC" id="2.7.11.1" evidence="1"/>
<keyword evidence="2" id="KW-1185">Reference proteome</keyword>
<organism evidence="1 2">
    <name type="scientific">Dioscorea alata</name>
    <name type="common">Purple yam</name>
    <dbReference type="NCBI Taxonomy" id="55571"/>
    <lineage>
        <taxon>Eukaryota</taxon>
        <taxon>Viridiplantae</taxon>
        <taxon>Streptophyta</taxon>
        <taxon>Embryophyta</taxon>
        <taxon>Tracheophyta</taxon>
        <taxon>Spermatophyta</taxon>
        <taxon>Magnoliopsida</taxon>
        <taxon>Liliopsida</taxon>
        <taxon>Dioscoreales</taxon>
        <taxon>Dioscoreaceae</taxon>
        <taxon>Dioscorea</taxon>
    </lineage>
</organism>
<name>A0ACB7UBP2_DIOAL</name>
<evidence type="ECO:0000313" key="2">
    <source>
        <dbReference type="Proteomes" id="UP000827976"/>
    </source>
</evidence>
<sequence length="826" mass="91419">MQQSTLLLLPFLLLLATNSARSQPFDYPTANLSTIWTNDESLKHNVSYPDGSTIRALLLRGSFGQSFAFGFYCSTSSCTSFILCLCLVYTNSGSYITNPILAPPQVLWSPNHSRPVREKASLHLTSNGDLILYDADSTIVWSTNTSGLAVAGLNLTVNGNLVLFNRNNIPVWQSFEHLTDTLVVGQSLKLGQRLTANSSSTNSTESSLYFTLLSDGLSAFIDSNPPQMYYLSSVKGAQNITYRNGSLVFSPNGESISLPSAPSMQYMRFEFDGHLKVYSWTDASGWSILDNVFAGSIVDDCGYPTVCGAYGICSGGQCSCPANGSTPFFDQVDGRQPNLGCKLKTPLSCQALQNHQLLTLNNVSYFNYVDSSAKIHSIKTEAACKLACLTNCPCKAAFFQYGGNISDGSCYLLTQVFSMRNNVPDVSHFNSSAYIKVQVNPSPPSLTTGGRSSNLAIILGSVFGGLVVVSLVACIVLVVWRRKMASELEEDDEFDQVPGMPARFSFEELRIATENFSKKLGQGGFGSVFEGELADGVKVAVKRLDEIGQGKKEFLAEVQTIGSIHHIKLVRLIGFCAEKTYRLLVYEYMPNGSLDKWIFHASKADDLDWNTRRRIITDIAKGLSYLHEECRQRIAHLDIKPQNILLDENFNAKVSDFGLSKLIDREQSQVMTRMRGTPGYLAPEWLTSIITEKVDIYSFGVVVMEIVCGRKNLDYSQPEESMHLVRQLQKFIQESKVEDLVDRHSHDMQLHKKEVVEIIWLAMWCLQADSSKRPLMSEVVKVLEGSKSVEHELDFDFLSSTPAVAPNAKYWSDSAPMMDSVLSGPR</sequence>
<proteinExistence type="predicted"/>
<dbReference type="Proteomes" id="UP000827976">
    <property type="component" value="Chromosome 17"/>
</dbReference>
<dbReference type="EMBL" id="CM037027">
    <property type="protein sequence ID" value="KAH7657739.1"/>
    <property type="molecule type" value="Genomic_DNA"/>
</dbReference>